<evidence type="ECO:0000256" key="7">
    <source>
        <dbReference type="PROSITE-ProRule" id="PRU00076"/>
    </source>
</evidence>
<feature type="chain" id="PRO_5045271146" description="Protein slit" evidence="9">
    <location>
        <begin position="24"/>
        <end position="1478"/>
    </location>
</feature>
<evidence type="ECO:0000256" key="9">
    <source>
        <dbReference type="SAM" id="SignalP"/>
    </source>
</evidence>
<dbReference type="EMBL" id="ACPB03002833">
    <property type="status" value="NOT_ANNOTATED_CDS"/>
    <property type="molecule type" value="Genomic_DNA"/>
</dbReference>
<dbReference type="SMART" id="SM00368">
    <property type="entry name" value="LRR_RI"/>
    <property type="match status" value="6"/>
</dbReference>
<dbReference type="CDD" id="cd00110">
    <property type="entry name" value="LamG"/>
    <property type="match status" value="1"/>
</dbReference>
<dbReference type="Proteomes" id="UP000015103">
    <property type="component" value="Unassembled WGS sequence"/>
</dbReference>
<organism evidence="13 14">
    <name type="scientific">Rhodnius prolixus</name>
    <name type="common">Triatomid bug</name>
    <dbReference type="NCBI Taxonomy" id="13249"/>
    <lineage>
        <taxon>Eukaryota</taxon>
        <taxon>Metazoa</taxon>
        <taxon>Ecdysozoa</taxon>
        <taxon>Arthropoda</taxon>
        <taxon>Hexapoda</taxon>
        <taxon>Insecta</taxon>
        <taxon>Pterygota</taxon>
        <taxon>Neoptera</taxon>
        <taxon>Paraneoptera</taxon>
        <taxon>Hemiptera</taxon>
        <taxon>Heteroptera</taxon>
        <taxon>Panheteroptera</taxon>
        <taxon>Cimicomorpha</taxon>
        <taxon>Reduviidae</taxon>
        <taxon>Triatominae</taxon>
        <taxon>Rhodnius</taxon>
    </lineage>
</organism>
<dbReference type="InterPro" id="IPR013320">
    <property type="entry name" value="ConA-like_dom_sf"/>
</dbReference>
<dbReference type="PROSITE" id="PS01225">
    <property type="entry name" value="CTCK_2"/>
    <property type="match status" value="1"/>
</dbReference>
<evidence type="ECO:0000259" key="11">
    <source>
        <dbReference type="PROSITE" id="PS50025"/>
    </source>
</evidence>
<feature type="disulfide bond" evidence="7">
    <location>
        <begin position="1138"/>
        <end position="1147"/>
    </location>
</feature>
<dbReference type="SMART" id="SM00082">
    <property type="entry name" value="LRRCT"/>
    <property type="match status" value="4"/>
</dbReference>
<dbReference type="PROSITE" id="PS50025">
    <property type="entry name" value="LAM_G_DOMAIN"/>
    <property type="match status" value="1"/>
</dbReference>
<evidence type="ECO:0000256" key="8">
    <source>
        <dbReference type="SAM" id="MobiDB-lite"/>
    </source>
</evidence>
<protein>
    <recommendedName>
        <fullName evidence="15">Protein slit</fullName>
    </recommendedName>
</protein>
<keyword evidence="4 9" id="KW-0732">Signal</keyword>
<evidence type="ECO:0000313" key="13">
    <source>
        <dbReference type="EnsemblMetazoa" id="RPRC017858.P171"/>
    </source>
</evidence>
<dbReference type="SMART" id="SM00364">
    <property type="entry name" value="LRR_BAC"/>
    <property type="match status" value="6"/>
</dbReference>
<keyword evidence="14" id="KW-1185">Reference proteome</keyword>
<evidence type="ECO:0008006" key="15">
    <source>
        <dbReference type="Google" id="ProtNLM"/>
    </source>
</evidence>
<evidence type="ECO:0000259" key="12">
    <source>
        <dbReference type="PROSITE" id="PS50026"/>
    </source>
</evidence>
<dbReference type="InterPro" id="IPR001791">
    <property type="entry name" value="Laminin_G"/>
</dbReference>
<feature type="compositionally biased region" description="Acidic residues" evidence="8">
    <location>
        <begin position="1356"/>
        <end position="1365"/>
    </location>
</feature>
<dbReference type="Pfam" id="PF00054">
    <property type="entry name" value="Laminin_G_1"/>
    <property type="match status" value="1"/>
</dbReference>
<feature type="disulfide bond" evidence="7">
    <location>
        <begin position="1115"/>
        <end position="1125"/>
    </location>
</feature>
<feature type="disulfide bond" evidence="7">
    <location>
        <begin position="1392"/>
        <end position="1401"/>
    </location>
</feature>
<dbReference type="InterPro" id="IPR018097">
    <property type="entry name" value="EGF_Ca-bd_CS"/>
</dbReference>
<dbReference type="Pfam" id="PF13855">
    <property type="entry name" value="LRR_8"/>
    <property type="match status" value="5"/>
</dbReference>
<dbReference type="InterPro" id="IPR000372">
    <property type="entry name" value="LRRNT"/>
</dbReference>
<feature type="domain" description="EGF-like" evidence="12">
    <location>
        <begin position="910"/>
        <end position="945"/>
    </location>
</feature>
<evidence type="ECO:0000256" key="3">
    <source>
        <dbReference type="ARBA" id="ARBA00022614"/>
    </source>
</evidence>
<dbReference type="InterPro" id="IPR000742">
    <property type="entry name" value="EGF"/>
</dbReference>
<evidence type="ECO:0000256" key="2">
    <source>
        <dbReference type="ARBA" id="ARBA00022536"/>
    </source>
</evidence>
<dbReference type="PROSITE" id="PS51450">
    <property type="entry name" value="LRR"/>
    <property type="match status" value="3"/>
</dbReference>
<feature type="domain" description="EGF-like" evidence="12">
    <location>
        <begin position="1024"/>
        <end position="1062"/>
    </location>
</feature>
<evidence type="ECO:0000256" key="5">
    <source>
        <dbReference type="ARBA" id="ARBA00022737"/>
    </source>
</evidence>
<dbReference type="InterPro" id="IPR001611">
    <property type="entry name" value="Leu-rich_rpt"/>
</dbReference>
<dbReference type="SUPFAM" id="SSF57196">
    <property type="entry name" value="EGF/Laminin"/>
    <property type="match status" value="6"/>
</dbReference>
<dbReference type="EnsemblMetazoa" id="RPRC017858.R171">
    <property type="protein sequence ID" value="RPRC017858.P171"/>
    <property type="gene ID" value="RPRC017858"/>
</dbReference>
<keyword evidence="3" id="KW-0433">Leucine-rich repeat</keyword>
<feature type="disulfide bond" evidence="7">
    <location>
        <begin position="935"/>
        <end position="944"/>
    </location>
</feature>
<dbReference type="Gene3D" id="3.80.10.10">
    <property type="entry name" value="Ribonuclease Inhibitor"/>
    <property type="match status" value="5"/>
</dbReference>
<feature type="region of interest" description="Disordered" evidence="8">
    <location>
        <begin position="1341"/>
        <end position="1371"/>
    </location>
</feature>
<dbReference type="SMART" id="SM00282">
    <property type="entry name" value="LamG"/>
    <property type="match status" value="1"/>
</dbReference>
<feature type="disulfide bond" evidence="7">
    <location>
        <begin position="974"/>
        <end position="983"/>
    </location>
</feature>
<dbReference type="SMART" id="SM00179">
    <property type="entry name" value="EGF_CA"/>
    <property type="match status" value="7"/>
</dbReference>
<dbReference type="PROSITE" id="PS00010">
    <property type="entry name" value="ASX_HYDROXYL"/>
    <property type="match status" value="3"/>
</dbReference>
<keyword evidence="5" id="KW-0677">Repeat</keyword>
<feature type="domain" description="Laminin G" evidence="11">
    <location>
        <begin position="1151"/>
        <end position="1324"/>
    </location>
</feature>
<proteinExistence type="predicted"/>
<feature type="domain" description="EGF-like" evidence="12">
    <location>
        <begin position="1111"/>
        <end position="1148"/>
    </location>
</feature>
<feature type="domain" description="CTCK" evidence="10">
    <location>
        <begin position="1407"/>
        <end position="1478"/>
    </location>
</feature>
<dbReference type="EMBL" id="ACPB03002831">
    <property type="status" value="NOT_ANNOTATED_CDS"/>
    <property type="molecule type" value="Genomic_DNA"/>
</dbReference>
<evidence type="ECO:0000259" key="10">
    <source>
        <dbReference type="PROSITE" id="PS01225"/>
    </source>
</evidence>
<accession>A0ABL0EJU8</accession>
<dbReference type="SMART" id="SM00013">
    <property type="entry name" value="LRRNT"/>
    <property type="match status" value="4"/>
</dbReference>
<feature type="domain" description="EGF-like" evidence="12">
    <location>
        <begin position="1064"/>
        <end position="1100"/>
    </location>
</feature>
<dbReference type="InterPro" id="IPR000152">
    <property type="entry name" value="EGF-type_Asp/Asn_hydroxyl_site"/>
</dbReference>
<reference evidence="13" key="1">
    <citation type="submission" date="2025-05" db="UniProtKB">
        <authorList>
            <consortium name="EnsemblMetazoa"/>
        </authorList>
    </citation>
    <scope>IDENTIFICATION</scope>
</reference>
<feature type="disulfide bond" evidence="7">
    <location>
        <begin position="1012"/>
        <end position="1021"/>
    </location>
</feature>
<dbReference type="SUPFAM" id="SSF52058">
    <property type="entry name" value="L domain-like"/>
    <property type="match status" value="2"/>
</dbReference>
<dbReference type="Pfam" id="PF01463">
    <property type="entry name" value="LRRCT"/>
    <property type="match status" value="4"/>
</dbReference>
<feature type="disulfide bond" evidence="7">
    <location>
        <begin position="1090"/>
        <end position="1099"/>
    </location>
</feature>
<evidence type="ECO:0000256" key="6">
    <source>
        <dbReference type="ARBA" id="ARBA00023157"/>
    </source>
</evidence>
<dbReference type="InterPro" id="IPR032675">
    <property type="entry name" value="LRR_dom_sf"/>
</dbReference>
<feature type="domain" description="EGF-like" evidence="12">
    <location>
        <begin position="947"/>
        <end position="984"/>
    </location>
</feature>
<dbReference type="PANTHER" id="PTHR45836:SF4">
    <property type="entry name" value="PROTEIN SLIT"/>
    <property type="match status" value="1"/>
</dbReference>
<dbReference type="PROSITE" id="PS00022">
    <property type="entry name" value="EGF_1"/>
    <property type="match status" value="7"/>
</dbReference>
<dbReference type="PANTHER" id="PTHR45836">
    <property type="entry name" value="SLIT HOMOLOG"/>
    <property type="match status" value="1"/>
</dbReference>
<dbReference type="EMBL" id="ACPB03002834">
    <property type="status" value="NOT_ANNOTATED_CDS"/>
    <property type="molecule type" value="Genomic_DNA"/>
</dbReference>
<dbReference type="EMBL" id="ACPB03002830">
    <property type="status" value="NOT_ANNOTATED_CDS"/>
    <property type="molecule type" value="Genomic_DNA"/>
</dbReference>
<feature type="disulfide bond" evidence="7">
    <location>
        <begin position="1052"/>
        <end position="1061"/>
    </location>
</feature>
<feature type="domain" description="EGF-like" evidence="12">
    <location>
        <begin position="986"/>
        <end position="1022"/>
    </location>
</feature>
<comment type="caution">
    <text evidence="7">Lacks conserved residue(s) required for the propagation of feature annotation.</text>
</comment>
<sequence>MLTLVRFIVIWFCCSSLTIVTGSKQLNTQIGGHPIPVKVSSSVQTLSNCPWACTCLALAVDCSRRGLTQVPANLPQHAERLDLQGNNLTVIYESDFEGLTNLRVLNLIGNQIQIIEKGAFQNLAALERLRLNENKLRELPDLLFGNMPLLIRLDLSHNHLHVIGKKSLRGIPSLKSLQLDNNMLTCVDEQAIKNLRELEVLTLNNNNLTSLPPNLFEDMFRLRSLRLSENKLACDCHLIWLARWLRKYPRLAPYTRCFSPNQLKGHNVADLHEQEFKCSGLVERGVGECQSEPSCPHQCRCAEGIVDCREKALTTIPYHLPESITELRLEQNFITEVPSKGFSTYKRLRRIDLSKNAISKLAVDAFSGLKSLTSLVLYGNKIKELPGGVFHGLSSLQLLLLNANEISCIRKDSFRDLHSLNLLSLYDNNIQSLANGTFDSMKNIQTLHLGRNPFICDCNLKWLAEYLHKNPIETSGARCDTPKRMQRRRIEALRDDKFKCKGVEEYRTRHAGDCLIDRGCPNGCTCDGTLIDCSARGLTDIPKDIPMYTTELLLNDNQISKIKSDGLFGRLPNLIKVDLRRNHITGIEGNAFEGCYHLTDLILAENRIAEIHNKMFVGLYNLKVLSLYSNKITCVMPGSFDSLNSLHTLNLLSNPFVCNCHLGWFSEWLRRKELLAGSPRCAHPSRLNDVPIHEIPQQEFKCNSENDQGCLGDNYCPPKCNCAGTVVRCSRAKLTEIPRGIPPETSELYLDVNEIQSIQADRINHLRYLTRLDLSNNHLLIISNFTFVNLSNLSTLILSYNKIQCIERDALAGLKTLRIISLHGNNISMIPDGVFSDLHAISHLALGSNPLYCDCSMKWLAEWVKGDYIEPGIARCAEPAPLKDKLILTTPSSLFQCKGRVRNDILAKCNACYTNPCSNEGICEPLPERKYKCRCTPGYHGNHCQYMIDACYGNPCRNQGTCRVLEEGRFSCSCEAGFTGTHCEININDCLQNKCENNSTCIDLVQAYKCKCQSGYMGEYCEKKIQYCTKEFNPCKNNGRCVDHLTHYTCDCAAGFSGDNCTVNIDDCKNNMCQNGATCVDGINGYTCKCANDFVGKFCEIAPMVAMLYPQTSPCQHHDCKNGICFQPMGSNDYICKCAPGFSGKQCEYLMSLTFTSNSSFVEMEPLRTKPEANVTMVFSTSQENGVLMYDGEREHLAVELFNGRIRVSYDVGNYPVSTMYSFEMVSDGKYHIVELLAIKKNFTLRVDRGLARSIINEGSQDYLRLTSPLYVGGVPPEAGQNAFTQWHLRNITSFNGCLKELWINHKLVDFTNAERQHKVGPGCALFNEGDQEDEMIGEEVRDEHGLSRTHHHDLDEEDEEDILDSDPCSRNSCKHGSKCVPKSQSEYSCKCLPGWSGKYCEQAPTCRKEQTREFYSEKGCRSRKPLKLAKCEGGCGGACCRARKTKRRKVRLVCPDSTRFTKDIDVVRKCACVKKCY</sequence>
<dbReference type="PROSITE" id="PS01187">
    <property type="entry name" value="EGF_CA"/>
    <property type="match status" value="2"/>
</dbReference>
<evidence type="ECO:0000313" key="14">
    <source>
        <dbReference type="Proteomes" id="UP000015103"/>
    </source>
</evidence>
<dbReference type="SMART" id="SM00181">
    <property type="entry name" value="EGF"/>
    <property type="match status" value="7"/>
</dbReference>
<dbReference type="PROSITE" id="PS01186">
    <property type="entry name" value="EGF_2"/>
    <property type="match status" value="6"/>
</dbReference>
<dbReference type="EMBL" id="ACPB03002829">
    <property type="status" value="NOT_ANNOTATED_CDS"/>
    <property type="molecule type" value="Genomic_DNA"/>
</dbReference>
<dbReference type="RefSeq" id="XP_073994611.1">
    <property type="nucleotide sequence ID" value="XM_074138510.1"/>
</dbReference>
<dbReference type="Pfam" id="PF01462">
    <property type="entry name" value="LRRNT"/>
    <property type="match status" value="3"/>
</dbReference>
<keyword evidence="1" id="KW-0217">Developmental protein</keyword>
<evidence type="ECO:0000256" key="4">
    <source>
        <dbReference type="ARBA" id="ARBA00022729"/>
    </source>
</evidence>
<dbReference type="InterPro" id="IPR001881">
    <property type="entry name" value="EGF-like_Ca-bd_dom"/>
</dbReference>
<dbReference type="SUPFAM" id="SSF49899">
    <property type="entry name" value="Concanavalin A-like lectins/glucanases"/>
    <property type="match status" value="1"/>
</dbReference>
<dbReference type="EMBL" id="ACPB03002835">
    <property type="status" value="NOT_ANNOTATED_CDS"/>
    <property type="molecule type" value="Genomic_DNA"/>
</dbReference>
<dbReference type="Gene3D" id="2.60.120.200">
    <property type="match status" value="1"/>
</dbReference>
<dbReference type="InterPro" id="IPR051355">
    <property type="entry name" value="Notch/Slit_guidance"/>
</dbReference>
<dbReference type="GeneID" id="141459428"/>
<dbReference type="Pfam" id="PF00008">
    <property type="entry name" value="EGF"/>
    <property type="match status" value="6"/>
</dbReference>
<dbReference type="EMBL" id="ACPB03002832">
    <property type="status" value="NOT_ANNOTATED_CDS"/>
    <property type="molecule type" value="Genomic_DNA"/>
</dbReference>
<dbReference type="SMART" id="SM00369">
    <property type="entry name" value="LRR_TYP"/>
    <property type="match status" value="17"/>
</dbReference>
<dbReference type="CDD" id="cd00054">
    <property type="entry name" value="EGF_CA"/>
    <property type="match status" value="5"/>
</dbReference>
<dbReference type="Gene3D" id="2.10.25.10">
    <property type="entry name" value="Laminin"/>
    <property type="match status" value="7"/>
</dbReference>
<dbReference type="InterPro" id="IPR000483">
    <property type="entry name" value="Cys-rich_flank_reg_C"/>
</dbReference>
<dbReference type="PROSITE" id="PS50026">
    <property type="entry name" value="EGF_3"/>
    <property type="match status" value="7"/>
</dbReference>
<name>A0ABL0EJU8_RHOPR</name>
<dbReference type="InterPro" id="IPR003591">
    <property type="entry name" value="Leu-rich_rpt_typical-subtyp"/>
</dbReference>
<evidence type="ECO:0000256" key="1">
    <source>
        <dbReference type="ARBA" id="ARBA00022473"/>
    </source>
</evidence>
<keyword evidence="2 7" id="KW-0245">EGF-like domain</keyword>
<keyword evidence="6 7" id="KW-1015">Disulfide bond</keyword>
<dbReference type="InterPro" id="IPR006207">
    <property type="entry name" value="Cys_knot_C"/>
</dbReference>
<dbReference type="SMART" id="SM00041">
    <property type="entry name" value="CT"/>
    <property type="match status" value="1"/>
</dbReference>
<feature type="domain" description="EGF-like" evidence="12">
    <location>
        <begin position="1365"/>
        <end position="1402"/>
    </location>
</feature>
<feature type="signal peptide" evidence="9">
    <location>
        <begin position="1"/>
        <end position="23"/>
    </location>
</feature>
<dbReference type="SMART" id="SM00365">
    <property type="entry name" value="LRR_SD22"/>
    <property type="match status" value="9"/>
</dbReference>